<gene>
    <name evidence="2" type="ORF">AMQ22_00814</name>
</gene>
<evidence type="ECO:0000313" key="3">
    <source>
        <dbReference type="Proteomes" id="UP000075398"/>
    </source>
</evidence>
<dbReference type="CDD" id="cd02238">
    <property type="entry name" value="cupin_KdgF"/>
    <property type="match status" value="1"/>
</dbReference>
<dbReference type="EMBL" id="LNGC01000024">
    <property type="protein sequence ID" value="KYC52410.1"/>
    <property type="molecule type" value="Genomic_DNA"/>
</dbReference>
<dbReference type="Gene3D" id="2.60.120.10">
    <property type="entry name" value="Jelly Rolls"/>
    <property type="match status" value="1"/>
</dbReference>
<dbReference type="AlphaFoldDB" id="A0A150J5A8"/>
<evidence type="ECO:0000313" key="2">
    <source>
        <dbReference type="EMBL" id="KYC52410.1"/>
    </source>
</evidence>
<reference evidence="2 3" key="1">
    <citation type="journal article" date="2016" name="ISME J.">
        <title>Chasing the elusive Euryarchaeota class WSA2: genomes reveal a uniquely fastidious methyl-reducing methanogen.</title>
        <authorList>
            <person name="Nobu M.K."/>
            <person name="Narihiro T."/>
            <person name="Kuroda K."/>
            <person name="Mei R."/>
            <person name="Liu W.T."/>
        </authorList>
    </citation>
    <scope>NUCLEOTIDE SEQUENCE [LARGE SCALE GENOMIC DNA]</scope>
    <source>
        <strain evidence="2">U1lsi0528_Bin055</strain>
    </source>
</reference>
<dbReference type="SUPFAM" id="SSF51182">
    <property type="entry name" value="RmlC-like cupins"/>
    <property type="match status" value="1"/>
</dbReference>
<feature type="domain" description="Cupin type-2" evidence="1">
    <location>
        <begin position="32"/>
        <end position="90"/>
    </location>
</feature>
<comment type="caution">
    <text evidence="2">The sequence shown here is derived from an EMBL/GenBank/DDBJ whole genome shotgun (WGS) entry which is preliminary data.</text>
</comment>
<sequence length="106" mass="12256">MPFKNLKDIEEKVIYPGYKAKFIHSENITLAHWTIEEGSSFPEHFHENEQILSVLEGKLELRIGDKTKILKQGEAAIIPPYIAHSGKAIKKTNAIDVFYPLRRDYF</sequence>
<protein>
    <submittedName>
        <fullName evidence="2">Cupin domain protein</fullName>
    </submittedName>
</protein>
<dbReference type="Proteomes" id="UP000075398">
    <property type="component" value="Unassembled WGS sequence"/>
</dbReference>
<dbReference type="InterPro" id="IPR011051">
    <property type="entry name" value="RmlC_Cupin_sf"/>
</dbReference>
<dbReference type="InterPro" id="IPR052535">
    <property type="entry name" value="Bacilysin_H2HPP_isomerase"/>
</dbReference>
<organism evidence="2 3">
    <name type="scientific">Candidatus Methanofastidiosum methylothiophilum</name>
    <dbReference type="NCBI Taxonomy" id="1705564"/>
    <lineage>
        <taxon>Archaea</taxon>
        <taxon>Methanobacteriati</taxon>
        <taxon>Methanobacteriota</taxon>
        <taxon>Stenosarchaea group</taxon>
        <taxon>Candidatus Methanofastidiosia</taxon>
        <taxon>Candidatus Methanofastidiosales</taxon>
        <taxon>Candidatus Methanofastidiosaceae</taxon>
        <taxon>Candidatus Methanofastidiosum</taxon>
    </lineage>
</organism>
<dbReference type="PANTHER" id="PTHR40112">
    <property type="entry name" value="H2HPP ISOMERASE"/>
    <property type="match status" value="1"/>
</dbReference>
<proteinExistence type="predicted"/>
<evidence type="ECO:0000259" key="1">
    <source>
        <dbReference type="Pfam" id="PF07883"/>
    </source>
</evidence>
<accession>A0A150J5A8</accession>
<dbReference type="InterPro" id="IPR014710">
    <property type="entry name" value="RmlC-like_jellyroll"/>
</dbReference>
<dbReference type="PANTHER" id="PTHR40112:SF1">
    <property type="entry name" value="H2HPP ISOMERASE"/>
    <property type="match status" value="1"/>
</dbReference>
<dbReference type="InterPro" id="IPR013096">
    <property type="entry name" value="Cupin_2"/>
</dbReference>
<name>A0A150J5A8_9EURY</name>
<dbReference type="Pfam" id="PF07883">
    <property type="entry name" value="Cupin_2"/>
    <property type="match status" value="1"/>
</dbReference>